<reference evidence="1" key="1">
    <citation type="submission" date="2021-06" db="EMBL/GenBank/DDBJ databases">
        <authorList>
            <person name="Kallberg Y."/>
            <person name="Tangrot J."/>
            <person name="Rosling A."/>
        </authorList>
    </citation>
    <scope>NUCLEOTIDE SEQUENCE</scope>
    <source>
        <strain evidence="1">87-6 pot B 2015</strain>
    </source>
</reference>
<feature type="non-terminal residue" evidence="1">
    <location>
        <position position="1"/>
    </location>
</feature>
<dbReference type="Proteomes" id="UP000789375">
    <property type="component" value="Unassembled WGS sequence"/>
</dbReference>
<proteinExistence type="predicted"/>
<gene>
    <name evidence="1" type="ORF">FMOSSE_LOCUS16774</name>
</gene>
<evidence type="ECO:0000313" key="1">
    <source>
        <dbReference type="EMBL" id="CAG8753419.1"/>
    </source>
</evidence>
<accession>A0A9N9IW58</accession>
<evidence type="ECO:0000313" key="2">
    <source>
        <dbReference type="Proteomes" id="UP000789375"/>
    </source>
</evidence>
<keyword evidence="2" id="KW-1185">Reference proteome</keyword>
<organism evidence="1 2">
    <name type="scientific">Funneliformis mosseae</name>
    <name type="common">Endomycorrhizal fungus</name>
    <name type="synonym">Glomus mosseae</name>
    <dbReference type="NCBI Taxonomy" id="27381"/>
    <lineage>
        <taxon>Eukaryota</taxon>
        <taxon>Fungi</taxon>
        <taxon>Fungi incertae sedis</taxon>
        <taxon>Mucoromycota</taxon>
        <taxon>Glomeromycotina</taxon>
        <taxon>Glomeromycetes</taxon>
        <taxon>Glomerales</taxon>
        <taxon>Glomeraceae</taxon>
        <taxon>Funneliformis</taxon>
    </lineage>
</organism>
<dbReference type="AlphaFoldDB" id="A0A9N9IW58"/>
<protein>
    <submittedName>
        <fullName evidence="1">3256_t:CDS:1</fullName>
    </submittedName>
</protein>
<sequence>DSNNDIEKEETQIQNQLDQWLKILQENNENIVDLDFDIM</sequence>
<comment type="caution">
    <text evidence="1">The sequence shown here is derived from an EMBL/GenBank/DDBJ whole genome shotgun (WGS) entry which is preliminary data.</text>
</comment>
<dbReference type="EMBL" id="CAJVPP010026276">
    <property type="protein sequence ID" value="CAG8753419.1"/>
    <property type="molecule type" value="Genomic_DNA"/>
</dbReference>
<name>A0A9N9IW58_FUNMO</name>